<evidence type="ECO:0000259" key="2">
    <source>
        <dbReference type="Pfam" id="PF07811"/>
    </source>
</evidence>
<accession>A0A7C9HL44</accession>
<evidence type="ECO:0000313" key="3">
    <source>
        <dbReference type="EMBL" id="MUN07424.1"/>
    </source>
</evidence>
<evidence type="ECO:0000313" key="4">
    <source>
        <dbReference type="Proteomes" id="UP000480122"/>
    </source>
</evidence>
<dbReference type="Proteomes" id="UP000480122">
    <property type="component" value="Unassembled WGS sequence"/>
</dbReference>
<dbReference type="InterPro" id="IPR012495">
    <property type="entry name" value="TadE-like_dom"/>
</dbReference>
<keyword evidence="1" id="KW-1133">Transmembrane helix</keyword>
<comment type="caution">
    <text evidence="3">The sequence shown here is derived from an EMBL/GenBank/DDBJ whole genome shotgun (WGS) entry which is preliminary data.</text>
</comment>
<dbReference type="Pfam" id="PF07811">
    <property type="entry name" value="TadE"/>
    <property type="match status" value="1"/>
</dbReference>
<feature type="transmembrane region" description="Helical" evidence="1">
    <location>
        <begin position="12"/>
        <end position="35"/>
    </location>
</feature>
<proteinExistence type="predicted"/>
<keyword evidence="1" id="KW-0812">Transmembrane</keyword>
<reference evidence="3 4" key="1">
    <citation type="submission" date="2019-11" db="EMBL/GenBank/DDBJ databases">
        <title>Agromyces kandeliae sp. nov., isolated from mangrove soil.</title>
        <authorList>
            <person name="Wang R."/>
        </authorList>
    </citation>
    <scope>NUCLEOTIDE SEQUENCE [LARGE SCALE GENOMIC DNA]</scope>
    <source>
        <strain evidence="3 4">JCM 11431</strain>
    </source>
</reference>
<dbReference type="EMBL" id="WODA01000018">
    <property type="protein sequence ID" value="MUN07424.1"/>
    <property type="molecule type" value="Genomic_DNA"/>
</dbReference>
<keyword evidence="1" id="KW-0472">Membrane</keyword>
<feature type="domain" description="TadE-like" evidence="2">
    <location>
        <begin position="8"/>
        <end position="50"/>
    </location>
</feature>
<protein>
    <submittedName>
        <fullName evidence="3">Pilus assembly protein</fullName>
    </submittedName>
</protein>
<organism evidence="3 4">
    <name type="scientific">Agromyces luteolus</name>
    <dbReference type="NCBI Taxonomy" id="88373"/>
    <lineage>
        <taxon>Bacteria</taxon>
        <taxon>Bacillati</taxon>
        <taxon>Actinomycetota</taxon>
        <taxon>Actinomycetes</taxon>
        <taxon>Micrococcales</taxon>
        <taxon>Microbacteriaceae</taxon>
        <taxon>Agromyces</taxon>
    </lineage>
</organism>
<gene>
    <name evidence="3" type="ORF">GLX25_09890</name>
</gene>
<keyword evidence="4" id="KW-1185">Reference proteome</keyword>
<name>A0A7C9HL44_9MICO</name>
<evidence type="ECO:0000256" key="1">
    <source>
        <dbReference type="SAM" id="Phobius"/>
    </source>
</evidence>
<dbReference type="AlphaFoldDB" id="A0A7C9HL44"/>
<sequence length="127" mass="12939">MRVRSERGAAAVEFALVLIPLLVLLLGIIEFGYVFNQQLTVTNAAREGARVLAITRDTGDATTAALNAAASLQSTPAISTSSCPATGSGDAEVEVTIELTTITGIEAFVPAMGSIELTGKGVMPCGG</sequence>